<gene>
    <name evidence="1" type="ORF">DCO61_02170</name>
    <name evidence="2" type="ORF">LS64_005520</name>
</gene>
<reference evidence="2 3" key="1">
    <citation type="journal article" date="2014" name="Genome Announc.">
        <title>Draft genome sequences of eight enterohepatic helicobacter species isolated from both laboratory and wild rodents.</title>
        <authorList>
            <person name="Sheh A."/>
            <person name="Shen Z."/>
            <person name="Fox J.G."/>
        </authorList>
    </citation>
    <scope>NUCLEOTIDE SEQUENCE [LARGE SCALE GENOMIC DNA]</scope>
    <source>
        <strain evidence="2 3">MIT 97-6194</strain>
    </source>
</reference>
<reference evidence="2 3" key="2">
    <citation type="journal article" date="2016" name="Infect. Immun.">
        <title>Helicobacter saguini, a Novel Helicobacter Isolated from Cotton-Top Tamarins with Ulcerative Colitis, Has Proinflammatory Properties and Induces Typhlocolitis and Dysplasia in Gnotobiotic IL-10-/- Mice.</title>
        <authorList>
            <person name="Shen Z."/>
            <person name="Mannion A."/>
            <person name="Whary M.T."/>
            <person name="Muthupalani S."/>
            <person name="Sheh A."/>
            <person name="Feng Y."/>
            <person name="Gong G."/>
            <person name="Vandamme P."/>
            <person name="Holcombe H.R."/>
            <person name="Paster B.J."/>
            <person name="Fox J.G."/>
        </authorList>
    </citation>
    <scope>NUCLEOTIDE SEQUENCE [LARGE SCALE GENOMIC DNA]</scope>
    <source>
        <strain evidence="2 3">MIT 97-6194</strain>
    </source>
</reference>
<keyword evidence="3" id="KW-1185">Reference proteome</keyword>
<organism evidence="2 3">
    <name type="scientific">Helicobacter saguini</name>
    <dbReference type="NCBI Taxonomy" id="1548018"/>
    <lineage>
        <taxon>Bacteria</taxon>
        <taxon>Pseudomonadati</taxon>
        <taxon>Campylobacterota</taxon>
        <taxon>Epsilonproteobacteria</taxon>
        <taxon>Campylobacterales</taxon>
        <taxon>Helicobacteraceae</taxon>
        <taxon>Helicobacter</taxon>
    </lineage>
</organism>
<dbReference type="AlphaFoldDB" id="A0A099BG50"/>
<comment type="caution">
    <text evidence="2">The sequence shown here is derived from an EMBL/GenBank/DDBJ whole genome shotgun (WGS) entry which is preliminary data.</text>
</comment>
<evidence type="ECO:0000313" key="2">
    <source>
        <dbReference type="EMBL" id="TLD94392.1"/>
    </source>
</evidence>
<accession>A0A099BG50</accession>
<sequence length="77" mass="8649">MLFDSSKKVDSIIESYKMVVNAVKDCKVKELQKQISKGKNLFDSSYDLESAVEMLKSVASGKSLNQMYIKANDCKGY</sequence>
<dbReference type="Proteomes" id="UP000477070">
    <property type="component" value="Unassembled WGS sequence"/>
</dbReference>
<dbReference type="RefSeq" id="WP_034569299.1">
    <property type="nucleotide sequence ID" value="NZ_JRMP02000007.1"/>
</dbReference>
<protein>
    <submittedName>
        <fullName evidence="2">Uncharacterized protein</fullName>
    </submittedName>
</protein>
<dbReference type="EMBL" id="JRMP02000007">
    <property type="protein sequence ID" value="TLD94392.1"/>
    <property type="molecule type" value="Genomic_DNA"/>
</dbReference>
<evidence type="ECO:0000313" key="4">
    <source>
        <dbReference type="Proteomes" id="UP000477070"/>
    </source>
</evidence>
<evidence type="ECO:0000313" key="3">
    <source>
        <dbReference type="Proteomes" id="UP000029714"/>
    </source>
</evidence>
<reference evidence="1 4" key="4">
    <citation type="submission" date="2019-12" db="EMBL/GenBank/DDBJ databases">
        <title>Multi-Generational Helicobacter saguini Isolates.</title>
        <authorList>
            <person name="Mannion A."/>
            <person name="Shen Z."/>
            <person name="Fox J.G."/>
        </authorList>
    </citation>
    <scope>NUCLEOTIDE SEQUENCE [LARGE SCALE GENOMIC DNA]</scope>
    <source>
        <strain evidence="1">16-048</strain>
        <strain evidence="4">16-048 (F4)</strain>
    </source>
</reference>
<dbReference type="EMBL" id="QBIU01000001">
    <property type="protein sequence ID" value="MWV68859.1"/>
    <property type="molecule type" value="Genomic_DNA"/>
</dbReference>
<dbReference type="Proteomes" id="UP000029714">
    <property type="component" value="Unassembled WGS sequence"/>
</dbReference>
<dbReference type="STRING" id="1548018.LS64_00775"/>
<evidence type="ECO:0000313" key="1">
    <source>
        <dbReference type="EMBL" id="MWV68859.1"/>
    </source>
</evidence>
<proteinExistence type="predicted"/>
<name>A0A099BG50_9HELI</name>
<reference evidence="2" key="3">
    <citation type="submission" date="2018-04" db="EMBL/GenBank/DDBJ databases">
        <authorList>
            <person name="Sheh A."/>
            <person name="Shen Z."/>
            <person name="Mannion A.J."/>
            <person name="Fox J.G."/>
        </authorList>
    </citation>
    <scope>NUCLEOTIDE SEQUENCE</scope>
    <source>
        <strain evidence="2">MIT 97-6194</strain>
    </source>
</reference>